<dbReference type="Gene3D" id="3.40.1770.10">
    <property type="entry name" value="Urocanase superfamily"/>
    <property type="match status" value="1"/>
</dbReference>
<dbReference type="GO" id="GO:0006548">
    <property type="term" value="P:L-histidine catabolic process"/>
    <property type="evidence" value="ECO:0007669"/>
    <property type="project" value="TreeGrafter"/>
</dbReference>
<feature type="compositionally biased region" description="Basic and acidic residues" evidence="1">
    <location>
        <begin position="17"/>
        <end position="26"/>
    </location>
</feature>
<proteinExistence type="predicted"/>
<dbReference type="Pfam" id="PF17391">
    <property type="entry name" value="Urocanase_N"/>
    <property type="match status" value="1"/>
</dbReference>
<feature type="region of interest" description="Disordered" evidence="1">
    <location>
        <begin position="1"/>
        <end position="37"/>
    </location>
</feature>
<sequence length="163" mass="18231">MSSLKELCSGLPVDPLPEARPRDKSVPHAPARTPNLTPDEETLALENALRYFPESTHAVLADEFAGELRTHGHIYMYRFIPTVTMRAYPIDDYPARVRPAAAIMHMIMNNLDPRVAQFPHELVTYGGNGQVFSNWAQSLTPRKPSPLRSTTPVPSFCCRSSGW</sequence>
<dbReference type="GO" id="GO:0016153">
    <property type="term" value="F:urocanate hydratase activity"/>
    <property type="evidence" value="ECO:0007669"/>
    <property type="project" value="TreeGrafter"/>
</dbReference>
<evidence type="ECO:0000313" key="4">
    <source>
        <dbReference type="Proteomes" id="UP001209878"/>
    </source>
</evidence>
<dbReference type="AlphaFoldDB" id="A0AAD9UGE8"/>
<evidence type="ECO:0000313" key="3">
    <source>
        <dbReference type="EMBL" id="KAK2188345.1"/>
    </source>
</evidence>
<name>A0AAD9UGE8_RIDPI</name>
<evidence type="ECO:0000259" key="2">
    <source>
        <dbReference type="Pfam" id="PF17391"/>
    </source>
</evidence>
<organism evidence="3 4">
    <name type="scientific">Ridgeia piscesae</name>
    <name type="common">Tubeworm</name>
    <dbReference type="NCBI Taxonomy" id="27915"/>
    <lineage>
        <taxon>Eukaryota</taxon>
        <taxon>Metazoa</taxon>
        <taxon>Spiralia</taxon>
        <taxon>Lophotrochozoa</taxon>
        <taxon>Annelida</taxon>
        <taxon>Polychaeta</taxon>
        <taxon>Sedentaria</taxon>
        <taxon>Canalipalpata</taxon>
        <taxon>Sabellida</taxon>
        <taxon>Siboglinidae</taxon>
        <taxon>Ridgeia</taxon>
    </lineage>
</organism>
<dbReference type="EMBL" id="JAODUO010000135">
    <property type="protein sequence ID" value="KAK2188345.1"/>
    <property type="molecule type" value="Genomic_DNA"/>
</dbReference>
<dbReference type="InterPro" id="IPR036190">
    <property type="entry name" value="Urocanase_sf"/>
</dbReference>
<keyword evidence="4" id="KW-1185">Reference proteome</keyword>
<dbReference type="PANTHER" id="PTHR12216">
    <property type="entry name" value="UROCANATE HYDRATASE"/>
    <property type="match status" value="1"/>
</dbReference>
<dbReference type="PANTHER" id="PTHR12216:SF3">
    <property type="entry name" value="UROCANATE HYDRATASE"/>
    <property type="match status" value="1"/>
</dbReference>
<accession>A0AAD9UGE8</accession>
<dbReference type="InterPro" id="IPR023637">
    <property type="entry name" value="Urocanase-like"/>
</dbReference>
<comment type="caution">
    <text evidence="3">The sequence shown here is derived from an EMBL/GenBank/DDBJ whole genome shotgun (WGS) entry which is preliminary data.</text>
</comment>
<dbReference type="Proteomes" id="UP001209878">
    <property type="component" value="Unassembled WGS sequence"/>
</dbReference>
<protein>
    <recommendedName>
        <fullName evidence="2">Urocanase N-terminal domain-containing protein</fullName>
    </recommendedName>
</protein>
<reference evidence="3" key="1">
    <citation type="journal article" date="2023" name="Mol. Biol. Evol.">
        <title>Third-Generation Sequencing Reveals the Adaptive Role of the Epigenome in Three Deep-Sea Polychaetes.</title>
        <authorList>
            <person name="Perez M."/>
            <person name="Aroh O."/>
            <person name="Sun Y."/>
            <person name="Lan Y."/>
            <person name="Juniper S.K."/>
            <person name="Young C.R."/>
            <person name="Angers B."/>
            <person name="Qian P.Y."/>
        </authorList>
    </citation>
    <scope>NUCLEOTIDE SEQUENCE</scope>
    <source>
        <strain evidence="3">R07B-5</strain>
    </source>
</reference>
<dbReference type="SUPFAM" id="SSF111326">
    <property type="entry name" value="Urocanase"/>
    <property type="match status" value="1"/>
</dbReference>
<feature type="domain" description="Urocanase N-terminal" evidence="2">
    <location>
        <begin position="85"/>
        <end position="137"/>
    </location>
</feature>
<dbReference type="InterPro" id="IPR035400">
    <property type="entry name" value="Urocanase_N"/>
</dbReference>
<gene>
    <name evidence="3" type="ORF">NP493_135g03047</name>
</gene>
<evidence type="ECO:0000256" key="1">
    <source>
        <dbReference type="SAM" id="MobiDB-lite"/>
    </source>
</evidence>